<evidence type="ECO:0000313" key="2">
    <source>
        <dbReference type="Proteomes" id="UP000805649"/>
    </source>
</evidence>
<reference evidence="1 2" key="1">
    <citation type="journal article" date="2020" name="Phytopathology">
        <title>Genome Sequence Resources of Colletotrichum truncatum, C. plurivorum, C. musicola, and C. sojae: Four Species Pathogenic to Soybean (Glycine max).</title>
        <authorList>
            <person name="Rogerio F."/>
            <person name="Boufleur T.R."/>
            <person name="Ciampi-Guillardi M."/>
            <person name="Sukno S.A."/>
            <person name="Thon M.R."/>
            <person name="Massola Junior N.S."/>
            <person name="Baroncelli R."/>
        </authorList>
    </citation>
    <scope>NUCLEOTIDE SEQUENCE [LARGE SCALE GENOMIC DNA]</scope>
    <source>
        <strain evidence="1 2">CMES1059</strain>
    </source>
</reference>
<proteinExistence type="predicted"/>
<protein>
    <submittedName>
        <fullName evidence="1">Uncharacterized protein</fullName>
    </submittedName>
</protein>
<organism evidence="1 2">
    <name type="scientific">Colletotrichum truncatum</name>
    <name type="common">Anthracnose fungus</name>
    <name type="synonym">Colletotrichum capsici</name>
    <dbReference type="NCBI Taxonomy" id="5467"/>
    <lineage>
        <taxon>Eukaryota</taxon>
        <taxon>Fungi</taxon>
        <taxon>Dikarya</taxon>
        <taxon>Ascomycota</taxon>
        <taxon>Pezizomycotina</taxon>
        <taxon>Sordariomycetes</taxon>
        <taxon>Hypocreomycetidae</taxon>
        <taxon>Glomerellales</taxon>
        <taxon>Glomerellaceae</taxon>
        <taxon>Colletotrichum</taxon>
        <taxon>Colletotrichum truncatum species complex</taxon>
    </lineage>
</organism>
<keyword evidence="2" id="KW-1185">Reference proteome</keyword>
<gene>
    <name evidence="1" type="ORF">CTRU02_213079</name>
</gene>
<dbReference type="Proteomes" id="UP000805649">
    <property type="component" value="Unassembled WGS sequence"/>
</dbReference>
<comment type="caution">
    <text evidence="1">The sequence shown here is derived from an EMBL/GenBank/DDBJ whole genome shotgun (WGS) entry which is preliminary data.</text>
</comment>
<accession>A0ACC3YJP3</accession>
<sequence length="318" mass="35595">MGLALHNSSDALELLSQDLPQVGRLRPGTHYRGAYLRVDGTLSLSREHAHQRLPLLDLILLRNHQRETTQRPRQTRRRHQQQNRSIQQWRYDEAAEGRALAAIASVRLPGSSLCPQRRRTPSLERQNAFCEPRKTNKSRMAQRAAQEEKDIAELYRLGLLFDDEHVRGEEFELHSIVHSEPGYTMRPAKKAHKSTAQEYSFEDDLQFALDLSLAELGHDESFASYLLPPGLDEISSADESTDSSPSHFISEPVSSPHSLNDDLPDLTTDSDSDHASLDSSSIDECWTTPHSKDGTSRIGDVVDHDVSDDACIGLGDGS</sequence>
<dbReference type="EMBL" id="VUJX02000009">
    <property type="protein sequence ID" value="KAL0932126.1"/>
    <property type="molecule type" value="Genomic_DNA"/>
</dbReference>
<name>A0ACC3YJP3_COLTU</name>
<evidence type="ECO:0000313" key="1">
    <source>
        <dbReference type="EMBL" id="KAL0932126.1"/>
    </source>
</evidence>